<feature type="region of interest" description="Disordered" evidence="3">
    <location>
        <begin position="773"/>
        <end position="797"/>
    </location>
</feature>
<dbReference type="GeneID" id="20806057"/>
<evidence type="ECO:0000256" key="2">
    <source>
        <dbReference type="PROSITE-ProRule" id="PRU00103"/>
    </source>
</evidence>
<dbReference type="PROSITE" id="PS50077">
    <property type="entry name" value="HEAT_REPEAT"/>
    <property type="match status" value="1"/>
</dbReference>
<gene>
    <name evidence="5" type="ORF">H257_04061</name>
</gene>
<accession>W4GVG5</accession>
<proteinExistence type="predicted"/>
<evidence type="ECO:0000313" key="5">
    <source>
        <dbReference type="EMBL" id="ETV83306.1"/>
    </source>
</evidence>
<dbReference type="InterPro" id="IPR055231">
    <property type="entry name" value="2AA_helical"/>
</dbReference>
<dbReference type="InterPro" id="IPR011989">
    <property type="entry name" value="ARM-like"/>
</dbReference>
<dbReference type="VEuPathDB" id="FungiDB:H257_04061"/>
<dbReference type="PANTHER" id="PTHR21467">
    <property type="entry name" value="PROTEIN PHOSPHATASE 4 REGULATORY SUBUNIT 4 PPP4R4"/>
    <property type="match status" value="1"/>
</dbReference>
<feature type="domain" description="Phosphatase 2A Regulatory Subunit A helical" evidence="4">
    <location>
        <begin position="230"/>
        <end position="325"/>
    </location>
</feature>
<feature type="compositionally biased region" description="Low complexity" evidence="3">
    <location>
        <begin position="892"/>
        <end position="942"/>
    </location>
</feature>
<name>W4GVG5_APHAT</name>
<dbReference type="STRING" id="112090.W4GVG5"/>
<reference evidence="5" key="1">
    <citation type="submission" date="2013-12" db="EMBL/GenBank/DDBJ databases">
        <title>The Genome Sequence of Aphanomyces astaci APO3.</title>
        <authorList>
            <consortium name="The Broad Institute Genomics Platform"/>
            <person name="Russ C."/>
            <person name="Tyler B."/>
            <person name="van West P."/>
            <person name="Dieguez-Uribeondo J."/>
            <person name="Young S.K."/>
            <person name="Zeng Q."/>
            <person name="Gargeya S."/>
            <person name="Fitzgerald M."/>
            <person name="Abouelleil A."/>
            <person name="Alvarado L."/>
            <person name="Chapman S.B."/>
            <person name="Gainer-Dewar J."/>
            <person name="Goldberg J."/>
            <person name="Griggs A."/>
            <person name="Gujja S."/>
            <person name="Hansen M."/>
            <person name="Howarth C."/>
            <person name="Imamovic A."/>
            <person name="Ireland A."/>
            <person name="Larimer J."/>
            <person name="McCowan C."/>
            <person name="Murphy C."/>
            <person name="Pearson M."/>
            <person name="Poon T.W."/>
            <person name="Priest M."/>
            <person name="Roberts A."/>
            <person name="Saif S."/>
            <person name="Shea T."/>
            <person name="Sykes S."/>
            <person name="Wortman J."/>
            <person name="Nusbaum C."/>
            <person name="Birren B."/>
        </authorList>
    </citation>
    <scope>NUCLEOTIDE SEQUENCE [LARGE SCALE GENOMIC DNA]</scope>
    <source>
        <strain evidence="5">APO3</strain>
    </source>
</reference>
<dbReference type="InterPro" id="IPR016024">
    <property type="entry name" value="ARM-type_fold"/>
</dbReference>
<dbReference type="EMBL" id="KI913120">
    <property type="protein sequence ID" value="ETV83306.1"/>
    <property type="molecule type" value="Genomic_DNA"/>
</dbReference>
<dbReference type="InterPro" id="IPR039918">
    <property type="entry name" value="PPP4R4"/>
</dbReference>
<dbReference type="InterPro" id="IPR021133">
    <property type="entry name" value="HEAT_type_2"/>
</dbReference>
<protein>
    <recommendedName>
        <fullName evidence="4">Phosphatase 2A Regulatory Subunit A helical domain-containing protein</fullName>
    </recommendedName>
</protein>
<organism evidence="5">
    <name type="scientific">Aphanomyces astaci</name>
    <name type="common">Crayfish plague agent</name>
    <dbReference type="NCBI Taxonomy" id="112090"/>
    <lineage>
        <taxon>Eukaryota</taxon>
        <taxon>Sar</taxon>
        <taxon>Stramenopiles</taxon>
        <taxon>Oomycota</taxon>
        <taxon>Saprolegniomycetes</taxon>
        <taxon>Saprolegniales</taxon>
        <taxon>Verrucalvaceae</taxon>
        <taxon>Aphanomyces</taxon>
    </lineage>
</organism>
<dbReference type="OrthoDB" id="340346at2759"/>
<feature type="repeat" description="HEAT" evidence="2">
    <location>
        <begin position="273"/>
        <end position="310"/>
    </location>
</feature>
<dbReference type="Gene3D" id="1.25.10.10">
    <property type="entry name" value="Leucine-rich Repeat Variant"/>
    <property type="match status" value="1"/>
</dbReference>
<feature type="compositionally biased region" description="Low complexity" evidence="3">
    <location>
        <begin position="782"/>
        <end position="792"/>
    </location>
</feature>
<dbReference type="RefSeq" id="XP_009826736.1">
    <property type="nucleotide sequence ID" value="XM_009828434.1"/>
</dbReference>
<evidence type="ECO:0000256" key="1">
    <source>
        <dbReference type="ARBA" id="ARBA00022737"/>
    </source>
</evidence>
<dbReference type="SUPFAM" id="SSF48371">
    <property type="entry name" value="ARM repeat"/>
    <property type="match status" value="1"/>
</dbReference>
<keyword evidence="1" id="KW-0677">Repeat</keyword>
<evidence type="ECO:0000256" key="3">
    <source>
        <dbReference type="SAM" id="MobiDB-lite"/>
    </source>
</evidence>
<dbReference type="PANTHER" id="PTHR21467:SF0">
    <property type="entry name" value="SERINE_THREONINE-PROTEIN PHOSPHATASE 4 REGULATORY SUBUNIT 4"/>
    <property type="match status" value="1"/>
</dbReference>
<sequence length="942" mass="103257">MDDFFFSEKEAEGCFDGDMSPSDLEKLEVEEDMPEVPRADLLLRTGLKQQKLSVLVSLPKVLAATNSKENLVTILDAIKHVWKKGEAENDVDIINEVFTCLQNLASITCDGKIITYPMTSLFEEFDAMMRQYHEEKITAVFLLTDDQVTKQLLPLVLEFVHELQVKDHAEVASHCVAAMIPRLSGSLKKTQIIRIGIEKGDVSQGAGSRLICCLILGVLTASTLLSEQDIDGLFFQKMMALCQDTDAEVRRCMCMQLDALARAVGQLKASSALLPELLELLQDEEEQVKVMAFQTLLSLYDYFPPRDRRDVILPVVAEILEHPPSYLISPLARLFGRLAFKLFTLGDFTSDHIATFQACYTALSRSDSPDVRLDCARNLPAVVQAFGPAQYSPHLDDLLQAFTQDTSEPIRRSVVSGLHEVAALLGPQRAQRYLKATSLAVFKDESPTVQGHLIACLPSFVPTICTGVDDDTKNTYIDAMLKAILHHHTILAAGRWREQMAVLDALRHFPTFVSSTQLFERVCPLLFELMNAGARPVQVEAARVLVAVNRDNKITANRVNVLLRLRKEYALGKNFWQRTLYLDACNFACDCYSHQYFRTNYLDPAIDLLEDPVPNVRLKAFALLPKWKPVLHVLNAGDDKTIGRIRSLLDGSHEPDRDVLVAIHDVREAWFHDKDDKSIQEMALDAKKAAAEEAASMNGDHDMYSSEAKWSEMLEYTLIVGKDGQVVRRARVKSIDIVNKLRQQTKDMTTTRGNTTGGGANLRATTTAALAKAAASSDKPTTKLPITTTPMKQQPMPLSTLPTCTPGFSQFNSSVAAKMPSASGSLSARDGKGSNAATSATSLKQLADAKAAIRLNPAKAAVAPGSTSGGRSTKKDETSLTKIPNIPVPTRPAAAPPAKRVQSPSTTKSTTLNSSSRTASTGSSSASSVSAVNSKVTPLAKR</sequence>
<evidence type="ECO:0000259" key="4">
    <source>
        <dbReference type="Pfam" id="PF22956"/>
    </source>
</evidence>
<feature type="region of interest" description="Disordered" evidence="3">
    <location>
        <begin position="860"/>
        <end position="942"/>
    </location>
</feature>
<dbReference type="AlphaFoldDB" id="W4GVG5"/>
<dbReference type="Pfam" id="PF22956">
    <property type="entry name" value="VPS15-like_hel"/>
    <property type="match status" value="1"/>
</dbReference>